<evidence type="ECO:0000313" key="12">
    <source>
        <dbReference type="EMBL" id="ORY43836.1"/>
    </source>
</evidence>
<dbReference type="STRING" id="329046.A0A1Y2CA72"/>
<keyword evidence="13" id="KW-1185">Reference proteome</keyword>
<dbReference type="GO" id="GO:0006508">
    <property type="term" value="P:proteolysis"/>
    <property type="evidence" value="ECO:0007669"/>
    <property type="project" value="UniProtKB-KW"/>
</dbReference>
<dbReference type="GO" id="GO:0005737">
    <property type="term" value="C:cytoplasm"/>
    <property type="evidence" value="ECO:0007669"/>
    <property type="project" value="UniProtKB-SubCell"/>
</dbReference>
<evidence type="ECO:0000256" key="10">
    <source>
        <dbReference type="RuleBase" id="RU003421"/>
    </source>
</evidence>
<evidence type="ECO:0000256" key="4">
    <source>
        <dbReference type="ARBA" id="ARBA00022438"/>
    </source>
</evidence>
<evidence type="ECO:0000256" key="2">
    <source>
        <dbReference type="ARBA" id="ARBA00004496"/>
    </source>
</evidence>
<evidence type="ECO:0000256" key="5">
    <source>
        <dbReference type="ARBA" id="ARBA00022490"/>
    </source>
</evidence>
<dbReference type="PRINTS" id="PR00793">
    <property type="entry name" value="PROAMNOPTASE"/>
</dbReference>
<dbReference type="AlphaFoldDB" id="A0A1Y2CA72"/>
<dbReference type="PANTHER" id="PTHR43722">
    <property type="entry name" value="PROLINE IMINOPEPTIDASE"/>
    <property type="match status" value="1"/>
</dbReference>
<evidence type="ECO:0000256" key="7">
    <source>
        <dbReference type="ARBA" id="ARBA00022801"/>
    </source>
</evidence>
<reference evidence="12 13" key="1">
    <citation type="submission" date="2016-07" db="EMBL/GenBank/DDBJ databases">
        <title>Pervasive Adenine N6-methylation of Active Genes in Fungi.</title>
        <authorList>
            <consortium name="DOE Joint Genome Institute"/>
            <person name="Mondo S.J."/>
            <person name="Dannebaum R.O."/>
            <person name="Kuo R.C."/>
            <person name="Labutti K."/>
            <person name="Haridas S."/>
            <person name="Kuo A."/>
            <person name="Salamov A."/>
            <person name="Ahrendt S.R."/>
            <person name="Lipzen A."/>
            <person name="Sullivan W."/>
            <person name="Andreopoulos W.B."/>
            <person name="Clum A."/>
            <person name="Lindquist E."/>
            <person name="Daum C."/>
            <person name="Ramamoorthy G.K."/>
            <person name="Gryganskyi A."/>
            <person name="Culley D."/>
            <person name="Magnuson J.K."/>
            <person name="James T.Y."/>
            <person name="O'Malley M.A."/>
            <person name="Stajich J.E."/>
            <person name="Spatafora J.W."/>
            <person name="Visel A."/>
            <person name="Grigoriev I.V."/>
        </authorList>
    </citation>
    <scope>NUCLEOTIDE SEQUENCE [LARGE SCALE GENOMIC DNA]</scope>
    <source>
        <strain evidence="12 13">JEL800</strain>
    </source>
</reference>
<comment type="similarity">
    <text evidence="3 8 10">Belongs to the peptidase S33 family.</text>
</comment>
<keyword evidence="7 8" id="KW-0378">Hydrolase</keyword>
<dbReference type="GO" id="GO:0004177">
    <property type="term" value="F:aminopeptidase activity"/>
    <property type="evidence" value="ECO:0007669"/>
    <property type="project" value="UniProtKB-UniRule"/>
</dbReference>
<evidence type="ECO:0000256" key="8">
    <source>
        <dbReference type="PIRNR" id="PIRNR006431"/>
    </source>
</evidence>
<keyword evidence="4 8" id="KW-0031">Aminopeptidase</keyword>
<organism evidence="12 13">
    <name type="scientific">Rhizoclosmatium globosum</name>
    <dbReference type="NCBI Taxonomy" id="329046"/>
    <lineage>
        <taxon>Eukaryota</taxon>
        <taxon>Fungi</taxon>
        <taxon>Fungi incertae sedis</taxon>
        <taxon>Chytridiomycota</taxon>
        <taxon>Chytridiomycota incertae sedis</taxon>
        <taxon>Chytridiomycetes</taxon>
        <taxon>Chytridiales</taxon>
        <taxon>Chytriomycetaceae</taxon>
        <taxon>Rhizoclosmatium</taxon>
    </lineage>
</organism>
<dbReference type="PIRSF" id="PIRSF006431">
    <property type="entry name" value="Pept_S33"/>
    <property type="match status" value="1"/>
</dbReference>
<protein>
    <recommendedName>
        <fullName evidence="8 10">Proline iminopeptidase</fullName>
        <shortName evidence="8">PIP</shortName>
        <ecNumber evidence="8 10">3.4.11.5</ecNumber>
    </recommendedName>
    <alternativeName>
        <fullName evidence="8">Prolyl aminopeptidase</fullName>
    </alternativeName>
</protein>
<evidence type="ECO:0000259" key="11">
    <source>
        <dbReference type="Pfam" id="PF00561"/>
    </source>
</evidence>
<evidence type="ECO:0000256" key="9">
    <source>
        <dbReference type="PIRSR" id="PIRSR006431-1"/>
    </source>
</evidence>
<dbReference type="PRINTS" id="PR00111">
    <property type="entry name" value="ABHYDROLASE"/>
</dbReference>
<dbReference type="InterPro" id="IPR002410">
    <property type="entry name" value="Peptidase_S33"/>
</dbReference>
<dbReference type="InterPro" id="IPR029058">
    <property type="entry name" value="AB_hydrolase_fold"/>
</dbReference>
<dbReference type="SUPFAM" id="SSF53474">
    <property type="entry name" value="alpha/beta-Hydrolases"/>
    <property type="match status" value="1"/>
</dbReference>
<dbReference type="OrthoDB" id="10249433at2759"/>
<dbReference type="InterPro" id="IPR000073">
    <property type="entry name" value="AB_hydrolase_1"/>
</dbReference>
<dbReference type="Pfam" id="PF00561">
    <property type="entry name" value="Abhydrolase_1"/>
    <property type="match status" value="1"/>
</dbReference>
<dbReference type="PANTHER" id="PTHR43722:SF1">
    <property type="entry name" value="PROLINE IMINOPEPTIDASE"/>
    <property type="match status" value="1"/>
</dbReference>
<sequence length="324" mass="36436">MSNLHAHYGPSALYPPIDAYDTGFLKVSDIHNIYYEQSGNPQGNPVVYLHGGPGGGISPSDRQYFDPKFYRIIAFDQRGAGKSTPPAELEGNDTWSLVSDIEKLRSTLGIDKWVVFGGSWGSTLALTYAIQHADRVKALILRGIFTLRESELKWFYQEGASHIFPDAFDVYKSVIPEDERGDYIKAYYKRLTSADPAVRRQAGKTWSAWEMKTSKLFVDEEMVKHAEDDTWADQFARIECHYFINKGFFEEDGWILKNVGKIRHIPGVIVQGRYDVVCPAVTAHDLHKAAPEFEFNLVADSGHSAKEPGTTKLLVAAADKFKHL</sequence>
<dbReference type="NCBIfam" id="TIGR01249">
    <property type="entry name" value="pro_imino_pep_1"/>
    <property type="match status" value="1"/>
</dbReference>
<comment type="subcellular location">
    <subcellularLocation>
        <location evidence="2 8">Cytoplasm</location>
    </subcellularLocation>
</comment>
<name>A0A1Y2CA72_9FUNG</name>
<evidence type="ECO:0000256" key="3">
    <source>
        <dbReference type="ARBA" id="ARBA00010088"/>
    </source>
</evidence>
<gene>
    <name evidence="12" type="ORF">BCR33DRAFT_717472</name>
</gene>
<feature type="active site" description="Proton donor" evidence="9">
    <location>
        <position position="303"/>
    </location>
</feature>
<keyword evidence="6 8" id="KW-0645">Protease</keyword>
<dbReference type="InterPro" id="IPR005944">
    <property type="entry name" value="Pro_iminopeptidase"/>
</dbReference>
<evidence type="ECO:0000256" key="1">
    <source>
        <dbReference type="ARBA" id="ARBA00001585"/>
    </source>
</evidence>
<evidence type="ECO:0000256" key="6">
    <source>
        <dbReference type="ARBA" id="ARBA00022670"/>
    </source>
</evidence>
<dbReference type="EC" id="3.4.11.5" evidence="8 10"/>
<comment type="caution">
    <text evidence="12">The sequence shown here is derived from an EMBL/GenBank/DDBJ whole genome shotgun (WGS) entry which is preliminary data.</text>
</comment>
<feature type="active site" evidence="9">
    <location>
        <position position="275"/>
    </location>
</feature>
<dbReference type="Proteomes" id="UP000193642">
    <property type="component" value="Unassembled WGS sequence"/>
</dbReference>
<dbReference type="Gene3D" id="3.40.50.1820">
    <property type="entry name" value="alpha/beta hydrolase"/>
    <property type="match status" value="1"/>
</dbReference>
<proteinExistence type="inferred from homology"/>
<feature type="domain" description="AB hydrolase-1" evidence="11">
    <location>
        <begin position="44"/>
        <end position="306"/>
    </location>
</feature>
<accession>A0A1Y2CA72</accession>
<keyword evidence="5 8" id="KW-0963">Cytoplasm</keyword>
<feature type="active site" description="Nucleophile" evidence="9">
    <location>
        <position position="119"/>
    </location>
</feature>
<dbReference type="EMBL" id="MCGO01000024">
    <property type="protein sequence ID" value="ORY43836.1"/>
    <property type="molecule type" value="Genomic_DNA"/>
</dbReference>
<evidence type="ECO:0000313" key="13">
    <source>
        <dbReference type="Proteomes" id="UP000193642"/>
    </source>
</evidence>
<comment type="catalytic activity">
    <reaction evidence="1 8 10">
        <text>Release of N-terminal proline from a peptide.</text>
        <dbReference type="EC" id="3.4.11.5"/>
    </reaction>
</comment>